<dbReference type="SMART" id="SM00342">
    <property type="entry name" value="HTH_ARAC"/>
    <property type="match status" value="1"/>
</dbReference>
<protein>
    <submittedName>
        <fullName evidence="5">AraC family transcriptional regulator</fullName>
    </submittedName>
</protein>
<keyword evidence="1" id="KW-0805">Transcription regulation</keyword>
<proteinExistence type="predicted"/>
<dbReference type="PANTHER" id="PTHR46796">
    <property type="entry name" value="HTH-TYPE TRANSCRIPTIONAL ACTIVATOR RHAS-RELATED"/>
    <property type="match status" value="1"/>
</dbReference>
<dbReference type="InterPro" id="IPR003313">
    <property type="entry name" value="AraC-bd"/>
</dbReference>
<dbReference type="PROSITE" id="PS01124">
    <property type="entry name" value="HTH_ARAC_FAMILY_2"/>
    <property type="match status" value="1"/>
</dbReference>
<keyword evidence="3" id="KW-0804">Transcription</keyword>
<evidence type="ECO:0000259" key="4">
    <source>
        <dbReference type="PROSITE" id="PS01124"/>
    </source>
</evidence>
<reference evidence="5 6" key="1">
    <citation type="submission" date="2016-04" db="EMBL/GenBank/DDBJ databases">
        <authorList>
            <person name="Regsiter A."/>
            <person name="William W."/>
        </authorList>
    </citation>
    <scope>NUCLEOTIDE SEQUENCE [LARGE SCALE GENOMIC DNA]</scope>
    <source>
        <strain evidence="5 6">92</strain>
    </source>
</reference>
<dbReference type="EMBL" id="LT556085">
    <property type="protein sequence ID" value="SBA15476.1"/>
    <property type="molecule type" value="Genomic_DNA"/>
</dbReference>
<dbReference type="SUPFAM" id="SSF46689">
    <property type="entry name" value="Homeodomain-like"/>
    <property type="match status" value="2"/>
</dbReference>
<dbReference type="AlphaFoldDB" id="A0AAX2BN73"/>
<dbReference type="PANTHER" id="PTHR46796:SF2">
    <property type="entry name" value="TRANSCRIPTIONAL REGULATORY PROTEIN"/>
    <property type="match status" value="1"/>
</dbReference>
<dbReference type="Gene3D" id="1.10.10.60">
    <property type="entry name" value="Homeodomain-like"/>
    <property type="match status" value="2"/>
</dbReference>
<dbReference type="GO" id="GO:0043565">
    <property type="term" value="F:sequence-specific DNA binding"/>
    <property type="evidence" value="ECO:0007669"/>
    <property type="project" value="InterPro"/>
</dbReference>
<gene>
    <name evidence="5" type="ORF">CITRO92_4009</name>
</gene>
<accession>A0AAX2BN73</accession>
<keyword evidence="2" id="KW-0238">DNA-binding</keyword>
<dbReference type="SUPFAM" id="SSF51215">
    <property type="entry name" value="Regulatory protein AraC"/>
    <property type="match status" value="1"/>
</dbReference>
<organism evidence="5 6">
    <name type="scientific">Citrobacter amalonaticus</name>
    <dbReference type="NCBI Taxonomy" id="35703"/>
    <lineage>
        <taxon>Bacteria</taxon>
        <taxon>Pseudomonadati</taxon>
        <taxon>Pseudomonadota</taxon>
        <taxon>Gammaproteobacteria</taxon>
        <taxon>Enterobacterales</taxon>
        <taxon>Enterobacteriaceae</taxon>
        <taxon>Citrobacter</taxon>
    </lineage>
</organism>
<dbReference type="Pfam" id="PF12833">
    <property type="entry name" value="HTH_18"/>
    <property type="match status" value="1"/>
</dbReference>
<evidence type="ECO:0000313" key="6">
    <source>
        <dbReference type="Proteomes" id="UP000245995"/>
    </source>
</evidence>
<dbReference type="InterPro" id="IPR050204">
    <property type="entry name" value="AraC_XylS_family_regulators"/>
</dbReference>
<dbReference type="InterPro" id="IPR009057">
    <property type="entry name" value="Homeodomain-like_sf"/>
</dbReference>
<evidence type="ECO:0000256" key="3">
    <source>
        <dbReference type="ARBA" id="ARBA00023163"/>
    </source>
</evidence>
<evidence type="ECO:0000256" key="2">
    <source>
        <dbReference type="ARBA" id="ARBA00023125"/>
    </source>
</evidence>
<dbReference type="InterPro" id="IPR037923">
    <property type="entry name" value="HTH-like"/>
</dbReference>
<sequence>MRRVRGRVKSAPFLFGPESSLFQLITKDGSSVFVSEGILRESMFISLHDHEKTTMKKDVHQVKQYRRVIPDVEILSLYSARAFPRHSHDQFGIGVFIQGSHRSWSNIGNVNAVTGDIIMVNPGEIHDGIPATGPRGWHMLYINPDVFIKEWNTDIPTGDLTLKPVASDPTLGLMIRQFLHQLAADDPDAMAIEEMIMRCLMQAGRHHTLSAAPRILPSPTVRRVKEFIDDAPEENMTLTRLASLCDISRFQLIRRFSREVGMTPHAYLLQSRVRLAKKLLAQGKRTVDVALMAGFSDQSHLTHAFQKQTGITPGQYRSAMVD</sequence>
<dbReference type="Pfam" id="PF02311">
    <property type="entry name" value="AraC_binding"/>
    <property type="match status" value="1"/>
</dbReference>
<name>A0AAX2BN73_CITAM</name>
<evidence type="ECO:0000256" key="1">
    <source>
        <dbReference type="ARBA" id="ARBA00023015"/>
    </source>
</evidence>
<evidence type="ECO:0000313" key="5">
    <source>
        <dbReference type="EMBL" id="SBA15476.1"/>
    </source>
</evidence>
<dbReference type="Proteomes" id="UP000245995">
    <property type="component" value="Chromosome CITRO92"/>
</dbReference>
<feature type="domain" description="HTH araC/xylS-type" evidence="4">
    <location>
        <begin position="222"/>
        <end position="319"/>
    </location>
</feature>
<dbReference type="GO" id="GO:0003700">
    <property type="term" value="F:DNA-binding transcription factor activity"/>
    <property type="evidence" value="ECO:0007669"/>
    <property type="project" value="InterPro"/>
</dbReference>
<dbReference type="InterPro" id="IPR018060">
    <property type="entry name" value="HTH_AraC"/>
</dbReference>